<keyword evidence="3" id="KW-1185">Reference proteome</keyword>
<dbReference type="Gene3D" id="1.25.10.10">
    <property type="entry name" value="Leucine-rich Repeat Variant"/>
    <property type="match status" value="1"/>
</dbReference>
<gene>
    <name evidence="2" type="ORF">PLOB_00017558</name>
</gene>
<dbReference type="InterPro" id="IPR055445">
    <property type="entry name" value="ARM_ARMC5"/>
</dbReference>
<dbReference type="SUPFAM" id="SSF54695">
    <property type="entry name" value="POZ domain"/>
    <property type="match status" value="1"/>
</dbReference>
<dbReference type="PROSITE" id="PS50097">
    <property type="entry name" value="BTB"/>
    <property type="match status" value="1"/>
</dbReference>
<dbReference type="SMART" id="SM00185">
    <property type="entry name" value="ARM"/>
    <property type="match status" value="6"/>
</dbReference>
<dbReference type="InterPro" id="IPR011989">
    <property type="entry name" value="ARM-like"/>
</dbReference>
<name>A0ABN8NIZ2_9CNID</name>
<reference evidence="2 3" key="1">
    <citation type="submission" date="2022-05" db="EMBL/GenBank/DDBJ databases">
        <authorList>
            <consortium name="Genoscope - CEA"/>
            <person name="William W."/>
        </authorList>
    </citation>
    <scope>NUCLEOTIDE SEQUENCE [LARGE SCALE GENOMIC DNA]</scope>
</reference>
<protein>
    <recommendedName>
        <fullName evidence="1">BTB domain-containing protein</fullName>
    </recommendedName>
</protein>
<dbReference type="InterPro" id="IPR000225">
    <property type="entry name" value="Armadillo"/>
</dbReference>
<dbReference type="InterPro" id="IPR011333">
    <property type="entry name" value="SKP1/BTB/POZ_sf"/>
</dbReference>
<dbReference type="Gene3D" id="3.30.710.10">
    <property type="entry name" value="Potassium Channel Kv1.1, Chain A"/>
    <property type="match status" value="1"/>
</dbReference>
<comment type="caution">
    <text evidence="2">The sequence shown here is derived from an EMBL/GenBank/DDBJ whole genome shotgun (WGS) entry which is preliminary data.</text>
</comment>
<dbReference type="PANTHER" id="PTHR23312:SF8">
    <property type="entry name" value="ARMADILLO REPEAT-CONTAINING PROTEIN 5"/>
    <property type="match status" value="1"/>
</dbReference>
<sequence>MRRWVVKLSYTAHQEKCKMADSETKYIENLILELNSEFDSKTKKALIALTKLTKNKENVRLFCLKGGLKRLLALIQRPNTTVVDMALSTLANCVLDEQCRKEARRLDGIATLAGVLTTAEKMSILNRTSRALANLAEDELSVLVMEELGVIPALLKLLIKTSDSDCQVSVLRAVRMVCTTAKRKRAVLDLDAMKTIVDLLKSNKPSVVNCCIRTLAELTKGCSKEIAQQVQEYGGVKIIVDLSNSDNGQVRHSALLMLANLSFHSQVRVCIGSEGGIEALTEQLKREEPGHVTAKVIEGICLCCREAINRRRVCESGALELLLKILSSGKMTLSLEKKIVNAFTWFYYCEPALETLINADLVPILLRHFKRILSHLPSKNELEDHHDDFSDPLSFTSDISSDSPRAASIKETFFDASAENMDESFLKRLEETAREIHISDSKASGRLSNFKRRMKLKPSPIPTTPPPGLCTVGSGKSVFSFASRQTDTTSLVSVCTSSCSISSLASSGNSTNLLMSSYPSVLSSSQIMSPSQNKSFSSNSTGEQSKDPFIVQIEKENTSIESKYSLMMPGKSAVTKTPNFMTNGSFAQPPSPRTHGGSHHHRSPGYSTLLLLFRISHMADPSSLLVNRPCIQALLHYLHVVDNTGPKCARVLSCLVSNPLCFKALVVNGAVVAFHHELCCMYYENQETAAAVTENTGANQDTRVSDHVLCDSHSSCTNLLDLRHECSTSEQHKASEPDDCQSYHCASSATQSYCQETGKQLLEVCSSQAETPFGKGVLENLLLKGSNEECKECVLALPLLCRTKKLKQQMLVERKGLLKFCDLLMSAHANSETFTTAIEALIVLANDLHVTFPVDTEASLSRRSSESSVCKDSAKPHGSVHCDGNVGKLHELKYMKKDPSCLVKQKCVADFHNSMSCFYEEKSLVSCDLNFQMDDGTIISAHKQVMEMASNYFTAMLSYRYLESTQAVIQISDVSPNVFEFALHHIYGCTIASSKQPAEASSSVSRCQVLKRNVSQLQTANTRLEFLLQLLAFSDRFMLDSLRTVCEQFLINLIDTSSVVQICNLGLRLNSPQLCTHCLCYLLQVKVSDLSSRMHLFKELFLCSDKKDIVQQLYQLLLLHLNNIKP</sequence>
<feature type="domain" description="BTB" evidence="1">
    <location>
        <begin position="927"/>
        <end position="995"/>
    </location>
</feature>
<dbReference type="Pfam" id="PF24768">
    <property type="entry name" value="ARM_ARMC5"/>
    <property type="match status" value="1"/>
</dbReference>
<dbReference type="EMBL" id="CALNXK010000021">
    <property type="protein sequence ID" value="CAH3109023.1"/>
    <property type="molecule type" value="Genomic_DNA"/>
</dbReference>
<dbReference type="PANTHER" id="PTHR23312">
    <property type="entry name" value="ARMC5 ARMADILLO REPEAT-CONTAINING -RELATED"/>
    <property type="match status" value="1"/>
</dbReference>
<organism evidence="2 3">
    <name type="scientific">Porites lobata</name>
    <dbReference type="NCBI Taxonomy" id="104759"/>
    <lineage>
        <taxon>Eukaryota</taxon>
        <taxon>Metazoa</taxon>
        <taxon>Cnidaria</taxon>
        <taxon>Anthozoa</taxon>
        <taxon>Hexacorallia</taxon>
        <taxon>Scleractinia</taxon>
        <taxon>Fungiina</taxon>
        <taxon>Poritidae</taxon>
        <taxon>Porites</taxon>
    </lineage>
</organism>
<dbReference type="InterPro" id="IPR000210">
    <property type="entry name" value="BTB/POZ_dom"/>
</dbReference>
<evidence type="ECO:0000313" key="3">
    <source>
        <dbReference type="Proteomes" id="UP001159405"/>
    </source>
</evidence>
<dbReference type="SMART" id="SM00225">
    <property type="entry name" value="BTB"/>
    <property type="match status" value="1"/>
</dbReference>
<evidence type="ECO:0000313" key="2">
    <source>
        <dbReference type="EMBL" id="CAH3109023.1"/>
    </source>
</evidence>
<proteinExistence type="predicted"/>
<accession>A0ABN8NIZ2</accession>
<evidence type="ECO:0000259" key="1">
    <source>
        <dbReference type="PROSITE" id="PS50097"/>
    </source>
</evidence>
<dbReference type="Pfam" id="PF00651">
    <property type="entry name" value="BTB"/>
    <property type="match status" value="1"/>
</dbReference>
<dbReference type="Proteomes" id="UP001159405">
    <property type="component" value="Unassembled WGS sequence"/>
</dbReference>
<dbReference type="InterPro" id="IPR016024">
    <property type="entry name" value="ARM-type_fold"/>
</dbReference>
<dbReference type="SUPFAM" id="SSF48371">
    <property type="entry name" value="ARM repeat"/>
    <property type="match status" value="1"/>
</dbReference>